<organism evidence="2 3">
    <name type="scientific">Pseudomonas fluorescens</name>
    <dbReference type="NCBI Taxonomy" id="294"/>
    <lineage>
        <taxon>Bacteria</taxon>
        <taxon>Pseudomonadati</taxon>
        <taxon>Pseudomonadota</taxon>
        <taxon>Gammaproteobacteria</taxon>
        <taxon>Pseudomonadales</taxon>
        <taxon>Pseudomonadaceae</taxon>
        <taxon>Pseudomonas</taxon>
    </lineage>
</organism>
<evidence type="ECO:0000256" key="1">
    <source>
        <dbReference type="SAM" id="MobiDB-lite"/>
    </source>
</evidence>
<dbReference type="AlphaFoldDB" id="A0A5E7WUS2"/>
<dbReference type="EMBL" id="CABVJH010000018">
    <property type="protein sequence ID" value="VVQ38407.1"/>
    <property type="molecule type" value="Genomic_DNA"/>
</dbReference>
<protein>
    <submittedName>
        <fullName evidence="2">Uncharacterized protein</fullName>
    </submittedName>
</protein>
<evidence type="ECO:0000313" key="3">
    <source>
        <dbReference type="Proteomes" id="UP000325645"/>
    </source>
</evidence>
<evidence type="ECO:0000313" key="2">
    <source>
        <dbReference type="EMBL" id="VVQ38407.1"/>
    </source>
</evidence>
<gene>
    <name evidence="2" type="ORF">PS943_05850</name>
</gene>
<accession>A0A5E7WUS2</accession>
<feature type="region of interest" description="Disordered" evidence="1">
    <location>
        <begin position="48"/>
        <end position="83"/>
    </location>
</feature>
<sequence>MSTNFASLGIEVNSSSATKAADDLDKLVTAAEGAEKAVDDLGKASAGLADSGNKVAQAEAEAPQGIGKSTGATQRQAEARRKSGASAISEIAIISQLDKAMSGNTGSIEQLVQAEGLLERARKGGLVTIEQQEAYQDRLGKAYDKIEKAEVKEVAQKQRLKRQLFRWLVTRKGALVSAAEAAQHPSP</sequence>
<name>A0A5E7WUS2_PSEFL</name>
<dbReference type="Proteomes" id="UP000325645">
    <property type="component" value="Unassembled WGS sequence"/>
</dbReference>
<proteinExistence type="predicted"/>
<reference evidence="2 3" key="1">
    <citation type="submission" date="2019-09" db="EMBL/GenBank/DDBJ databases">
        <authorList>
            <person name="Chandra G."/>
            <person name="Truman W A."/>
        </authorList>
    </citation>
    <scope>NUCLEOTIDE SEQUENCE [LARGE SCALE GENOMIC DNA]</scope>
    <source>
        <strain evidence="2">PS943</strain>
    </source>
</reference>